<dbReference type="Pfam" id="PF13185">
    <property type="entry name" value="GAF_2"/>
    <property type="match status" value="1"/>
</dbReference>
<dbReference type="InterPro" id="IPR013324">
    <property type="entry name" value="RNA_pol_sigma_r3/r4-like"/>
</dbReference>
<organism evidence="7 8">
    <name type="scientific">Natronobacterium haloterrestre</name>
    <name type="common">Halobiforma haloterrestris</name>
    <dbReference type="NCBI Taxonomy" id="148448"/>
    <lineage>
        <taxon>Archaea</taxon>
        <taxon>Methanobacteriati</taxon>
        <taxon>Methanobacteriota</taxon>
        <taxon>Stenosarchaea group</taxon>
        <taxon>Halobacteria</taxon>
        <taxon>Halobacteriales</taxon>
        <taxon>Natrialbaceae</taxon>
        <taxon>Natronobacterium</taxon>
    </lineage>
</organism>
<feature type="compositionally biased region" description="Acidic residues" evidence="4">
    <location>
        <begin position="134"/>
        <end position="161"/>
    </location>
</feature>
<keyword evidence="2" id="KW-0804">Transcription</keyword>
<dbReference type="InterPro" id="IPR052155">
    <property type="entry name" value="Biofilm_reg_signaling"/>
</dbReference>
<dbReference type="SUPFAM" id="SSF55781">
    <property type="entry name" value="GAF domain-like"/>
    <property type="match status" value="1"/>
</dbReference>
<feature type="domain" description="PAC" evidence="6">
    <location>
        <begin position="284"/>
        <end position="336"/>
    </location>
</feature>
<evidence type="ECO:0000256" key="2">
    <source>
        <dbReference type="ARBA" id="ARBA00023163"/>
    </source>
</evidence>
<dbReference type="InterPro" id="IPR003018">
    <property type="entry name" value="GAF"/>
</dbReference>
<keyword evidence="3" id="KW-0175">Coiled coil</keyword>
<proteinExistence type="predicted"/>
<sequence>MTDTDRGDPPDEGGHVGEGNGALTDVTIDVRDVTAVVDDYAAALLDAGGRVATWNEAVGRITGYDEEEIIGTHYRGLFTDGDREAGQPERLLERARTEGRAEDVGWRVRSDGGRFWAREVLVPIGDGDFGVDALEGEDGSEANEGDEGDEGDEDEDEDENEHEEKKPDNEADEGDGDGGEGPPDHGRILGYGWFVHDRTDDHERQQELRAEKAFTESVLDAQPDILYACDADGQLRDWNDRFEDVTGYDADELSGAEPVTFVAPGDRMRIGAAIERVLEEGDRVTAEGHLLTDDGERIPYEFNSARITDDQGTVLGCTGVGRDVSERNARERELREEQAFLESVFAAQPDIVYAFDATRDYIRWNDRVPEVTGYSEAELAEMDPLEFVAPEDRERIDAAIERVLEEAEHVTAEADLLTNAGERIPYEFNSARITDDEGRVLGFTGVGRDVSDRKARERELERLDELNEVLGAVDEEIVDAESREEIEAAVVERFAAADPVRFAAIGRTGSVRELPSLEAAAGAGVGTGTASIDLEDVLSSFVAPPADAAGGSPLEERRVYGYASLAESEIEAWRTDARERGYGAVAVVPLVASDRELGVLLVAAVEPTPFSDRELGVLEEFGATVGHAIDAMTLRRLLYMDTVVELEFESTDRGDVCVDLSERADCRLTLDHVLPLTDEVFVYYVTAADADPERLREAATDHPSIRDVRRIDIDGTESHWEFVVAEEPIAGLFAEYGGRIRSKVVDHGVSTDLVQVSPDANVRELVDAVTSVYPDATLVSKHTVDQPVRTRGDFRREVEELLTDRQRTALEAAYYGGYFEWPRRRSDAGDLADQLGIARQTFHQHLRVALEKLLTVYLEGRP</sequence>
<evidence type="ECO:0000256" key="4">
    <source>
        <dbReference type="SAM" id="MobiDB-lite"/>
    </source>
</evidence>
<dbReference type="Proteomes" id="UP000199161">
    <property type="component" value="Unassembled WGS sequence"/>
</dbReference>
<dbReference type="AlphaFoldDB" id="A0A1I1D7E7"/>
<dbReference type="Pfam" id="PF15915">
    <property type="entry name" value="BAT"/>
    <property type="match status" value="1"/>
</dbReference>
<dbReference type="InterPro" id="IPR035965">
    <property type="entry name" value="PAS-like_dom_sf"/>
</dbReference>
<name>A0A1I1D7E7_NATHA</name>
<dbReference type="Pfam" id="PF00989">
    <property type="entry name" value="PAS"/>
    <property type="match status" value="1"/>
</dbReference>
<dbReference type="Gene3D" id="3.30.450.20">
    <property type="entry name" value="PAS domain"/>
    <property type="match status" value="3"/>
</dbReference>
<dbReference type="InterPro" id="IPR031803">
    <property type="entry name" value="BAT_GAF/HTH-assoc"/>
</dbReference>
<dbReference type="PANTHER" id="PTHR44757:SF2">
    <property type="entry name" value="BIOFILM ARCHITECTURE MAINTENANCE PROTEIN MBAA"/>
    <property type="match status" value="1"/>
</dbReference>
<dbReference type="Gene3D" id="3.30.450.40">
    <property type="match status" value="1"/>
</dbReference>
<protein>
    <submittedName>
        <fullName evidence="7">PAS domain S-box-containing protein</fullName>
    </submittedName>
</protein>
<dbReference type="SUPFAM" id="SSF88659">
    <property type="entry name" value="Sigma3 and sigma4 domains of RNA polymerase sigma factors"/>
    <property type="match status" value="1"/>
</dbReference>
<feature type="domain" description="PAC" evidence="6">
    <location>
        <begin position="410"/>
        <end position="462"/>
    </location>
</feature>
<reference evidence="8" key="1">
    <citation type="submission" date="2016-10" db="EMBL/GenBank/DDBJ databases">
        <authorList>
            <person name="Varghese N."/>
            <person name="Submissions S."/>
        </authorList>
    </citation>
    <scope>NUCLEOTIDE SEQUENCE [LARGE SCALE GENOMIC DNA]</scope>
    <source>
        <strain evidence="8">DSM 13078</strain>
    </source>
</reference>
<feature type="region of interest" description="Disordered" evidence="4">
    <location>
        <begin position="1"/>
        <end position="22"/>
    </location>
</feature>
<feature type="coiled-coil region" evidence="3">
    <location>
        <begin position="456"/>
        <end position="483"/>
    </location>
</feature>
<dbReference type="InterPro" id="IPR000700">
    <property type="entry name" value="PAS-assoc_C"/>
</dbReference>
<dbReference type="EMBL" id="FOKW01000001">
    <property type="protein sequence ID" value="SFB70302.1"/>
    <property type="molecule type" value="Genomic_DNA"/>
</dbReference>
<evidence type="ECO:0000256" key="1">
    <source>
        <dbReference type="ARBA" id="ARBA00023015"/>
    </source>
</evidence>
<dbReference type="GO" id="GO:0006355">
    <property type="term" value="P:regulation of DNA-templated transcription"/>
    <property type="evidence" value="ECO:0007669"/>
    <property type="project" value="InterPro"/>
</dbReference>
<feature type="region of interest" description="Disordered" evidence="4">
    <location>
        <begin position="128"/>
        <end position="190"/>
    </location>
</feature>
<feature type="domain" description="PAS" evidence="5">
    <location>
        <begin position="44"/>
        <end position="99"/>
    </location>
</feature>
<evidence type="ECO:0000259" key="5">
    <source>
        <dbReference type="PROSITE" id="PS50112"/>
    </source>
</evidence>
<keyword evidence="8" id="KW-1185">Reference proteome</keyword>
<accession>A0A1I1D7E7</accession>
<feature type="domain" description="PAS" evidence="5">
    <location>
        <begin position="211"/>
        <end position="281"/>
    </location>
</feature>
<dbReference type="CDD" id="cd00130">
    <property type="entry name" value="PAS"/>
    <property type="match status" value="3"/>
</dbReference>
<feature type="compositionally biased region" description="Basic and acidic residues" evidence="4">
    <location>
        <begin position="1"/>
        <end position="15"/>
    </location>
</feature>
<evidence type="ECO:0000259" key="6">
    <source>
        <dbReference type="PROSITE" id="PS50113"/>
    </source>
</evidence>
<evidence type="ECO:0000256" key="3">
    <source>
        <dbReference type="SAM" id="Coils"/>
    </source>
</evidence>
<feature type="coiled-coil region" evidence="3">
    <location>
        <begin position="393"/>
        <end position="420"/>
    </location>
</feature>
<dbReference type="OrthoDB" id="165911at2157"/>
<evidence type="ECO:0000313" key="8">
    <source>
        <dbReference type="Proteomes" id="UP000199161"/>
    </source>
</evidence>
<dbReference type="InterPro" id="IPR000014">
    <property type="entry name" value="PAS"/>
</dbReference>
<dbReference type="InterPro" id="IPR007050">
    <property type="entry name" value="HTH_bacterioopsin"/>
</dbReference>
<dbReference type="SMART" id="SM00091">
    <property type="entry name" value="PAS"/>
    <property type="match status" value="3"/>
</dbReference>
<dbReference type="PANTHER" id="PTHR44757">
    <property type="entry name" value="DIGUANYLATE CYCLASE DGCP"/>
    <property type="match status" value="1"/>
</dbReference>
<dbReference type="InterPro" id="IPR013767">
    <property type="entry name" value="PAS_fold"/>
</dbReference>
<dbReference type="PROSITE" id="PS50112">
    <property type="entry name" value="PAS"/>
    <property type="match status" value="3"/>
</dbReference>
<keyword evidence="1" id="KW-0805">Transcription regulation</keyword>
<dbReference type="InterPro" id="IPR029016">
    <property type="entry name" value="GAF-like_dom_sf"/>
</dbReference>
<feature type="domain" description="PAS" evidence="5">
    <location>
        <begin position="337"/>
        <end position="407"/>
    </location>
</feature>
<evidence type="ECO:0000313" key="7">
    <source>
        <dbReference type="EMBL" id="SFB70302.1"/>
    </source>
</evidence>
<dbReference type="RefSeq" id="WP_089784765.1">
    <property type="nucleotide sequence ID" value="NZ_FOKW01000001.1"/>
</dbReference>
<dbReference type="InterPro" id="IPR013656">
    <property type="entry name" value="PAS_4"/>
</dbReference>
<dbReference type="SMART" id="SM00086">
    <property type="entry name" value="PAC"/>
    <property type="match status" value="2"/>
</dbReference>
<gene>
    <name evidence="7" type="ORF">SAMN05444422_101323</name>
</gene>
<dbReference type="Pfam" id="PF04967">
    <property type="entry name" value="HTH_10"/>
    <property type="match status" value="1"/>
</dbReference>
<dbReference type="InterPro" id="IPR001610">
    <property type="entry name" value="PAC"/>
</dbReference>
<dbReference type="NCBIfam" id="TIGR00229">
    <property type="entry name" value="sensory_box"/>
    <property type="match status" value="3"/>
</dbReference>
<dbReference type="SUPFAM" id="SSF55785">
    <property type="entry name" value="PYP-like sensor domain (PAS domain)"/>
    <property type="match status" value="3"/>
</dbReference>
<dbReference type="PROSITE" id="PS50113">
    <property type="entry name" value="PAC"/>
    <property type="match status" value="2"/>
</dbReference>
<dbReference type="Pfam" id="PF08448">
    <property type="entry name" value="PAS_4"/>
    <property type="match status" value="2"/>
</dbReference>